<dbReference type="KEGG" id="fhl:OE105_05570"/>
<dbReference type="EC" id="2.7.7.41" evidence="6 18"/>
<evidence type="ECO:0000256" key="18">
    <source>
        <dbReference type="RuleBase" id="RU003938"/>
    </source>
</evidence>
<evidence type="ECO:0000256" key="3">
    <source>
        <dbReference type="ARBA" id="ARBA00005119"/>
    </source>
</evidence>
<comment type="pathway">
    <text evidence="4">Lipid metabolism.</text>
</comment>
<organism evidence="20 21">
    <name type="scientific">Fervidibacillus halotolerans</name>
    <dbReference type="NCBI Taxonomy" id="2980027"/>
    <lineage>
        <taxon>Bacteria</taxon>
        <taxon>Bacillati</taxon>
        <taxon>Bacillota</taxon>
        <taxon>Bacilli</taxon>
        <taxon>Bacillales</taxon>
        <taxon>Bacillaceae</taxon>
        <taxon>Fervidibacillus</taxon>
    </lineage>
</organism>
<evidence type="ECO:0000256" key="17">
    <source>
        <dbReference type="ARBA" id="ARBA00023264"/>
    </source>
</evidence>
<evidence type="ECO:0000256" key="1">
    <source>
        <dbReference type="ARBA" id="ARBA00001698"/>
    </source>
</evidence>
<evidence type="ECO:0000256" key="19">
    <source>
        <dbReference type="SAM" id="Phobius"/>
    </source>
</evidence>
<name>A0A9E8M128_9BACI</name>
<feature type="transmembrane region" description="Helical" evidence="19">
    <location>
        <begin position="109"/>
        <end position="127"/>
    </location>
</feature>
<accession>A0A9E8M128</accession>
<keyword evidence="16" id="KW-0594">Phospholipid biosynthesis</keyword>
<keyword evidence="11 18" id="KW-0812">Transmembrane</keyword>
<dbReference type="EMBL" id="CP106877">
    <property type="protein sequence ID" value="WAA13573.1"/>
    <property type="molecule type" value="Genomic_DNA"/>
</dbReference>
<dbReference type="GO" id="GO:0004605">
    <property type="term" value="F:phosphatidate cytidylyltransferase activity"/>
    <property type="evidence" value="ECO:0007669"/>
    <property type="project" value="UniProtKB-EC"/>
</dbReference>
<evidence type="ECO:0000256" key="11">
    <source>
        <dbReference type="ARBA" id="ARBA00022692"/>
    </source>
</evidence>
<dbReference type="PANTHER" id="PTHR46382">
    <property type="entry name" value="PHOSPHATIDATE CYTIDYLYLTRANSFERASE"/>
    <property type="match status" value="1"/>
</dbReference>
<sequence length="265" mass="30044">MKERILTAIVAALIFLPIVYIGKFPFIILIYLMASVALFEMLRMKQIPTFSLAGIVSLLLLWVFLFPVEYDFTFVHIDMAVKGKVFLFLVLVLLTITVITNNRYSFDEIGFTILSVLYIGTGFYYLMETRFMGILFIFFSLFLIWATDSGAYFIGRAIGKRKLAPSISPNKTVEGSIGGIFFALIVALLFYYLSDISNGIDFARFIIFSIILSVFGQLGDLVESALKRHYGVKDSGWILPGHGGILDRTDSWLFVMPLFQFLFNL</sequence>
<evidence type="ECO:0000256" key="9">
    <source>
        <dbReference type="ARBA" id="ARBA00022516"/>
    </source>
</evidence>
<keyword evidence="9" id="KW-0444">Lipid biosynthesis</keyword>
<feature type="transmembrane region" description="Helical" evidence="19">
    <location>
        <begin position="85"/>
        <end position="102"/>
    </location>
</feature>
<evidence type="ECO:0000256" key="6">
    <source>
        <dbReference type="ARBA" id="ARBA00012487"/>
    </source>
</evidence>
<evidence type="ECO:0000256" key="12">
    <source>
        <dbReference type="ARBA" id="ARBA00022695"/>
    </source>
</evidence>
<dbReference type="Pfam" id="PF01148">
    <property type="entry name" value="CTP_transf_1"/>
    <property type="match status" value="1"/>
</dbReference>
<comment type="similarity">
    <text evidence="5 18">Belongs to the CDS family.</text>
</comment>
<evidence type="ECO:0000256" key="16">
    <source>
        <dbReference type="ARBA" id="ARBA00023209"/>
    </source>
</evidence>
<dbReference type="InterPro" id="IPR000374">
    <property type="entry name" value="PC_trans"/>
</dbReference>
<keyword evidence="12 18" id="KW-0548">Nucleotidyltransferase</keyword>
<keyword evidence="15 19" id="KW-0472">Membrane</keyword>
<dbReference type="Proteomes" id="UP001164726">
    <property type="component" value="Chromosome"/>
</dbReference>
<comment type="pathway">
    <text evidence="3 18">Phospholipid metabolism; CDP-diacylglycerol biosynthesis; CDP-diacylglycerol from sn-glycerol 3-phosphate: step 3/3.</text>
</comment>
<feature type="transmembrane region" description="Helical" evidence="19">
    <location>
        <begin position="46"/>
        <end position="65"/>
    </location>
</feature>
<keyword evidence="10 18" id="KW-0808">Transferase</keyword>
<comment type="catalytic activity">
    <reaction evidence="1 18">
        <text>a 1,2-diacyl-sn-glycero-3-phosphate + CTP + H(+) = a CDP-1,2-diacyl-sn-glycerol + diphosphate</text>
        <dbReference type="Rhea" id="RHEA:16229"/>
        <dbReference type="ChEBI" id="CHEBI:15378"/>
        <dbReference type="ChEBI" id="CHEBI:33019"/>
        <dbReference type="ChEBI" id="CHEBI:37563"/>
        <dbReference type="ChEBI" id="CHEBI:58332"/>
        <dbReference type="ChEBI" id="CHEBI:58608"/>
        <dbReference type="EC" id="2.7.7.41"/>
    </reaction>
</comment>
<feature type="transmembrane region" description="Helical" evidence="19">
    <location>
        <begin position="133"/>
        <end position="154"/>
    </location>
</feature>
<evidence type="ECO:0000256" key="7">
    <source>
        <dbReference type="ARBA" id="ARBA00019373"/>
    </source>
</evidence>
<evidence type="ECO:0000256" key="15">
    <source>
        <dbReference type="ARBA" id="ARBA00023136"/>
    </source>
</evidence>
<keyword evidence="14" id="KW-0443">Lipid metabolism</keyword>
<dbReference type="GO" id="GO:0005886">
    <property type="term" value="C:plasma membrane"/>
    <property type="evidence" value="ECO:0007669"/>
    <property type="project" value="UniProtKB-SubCell"/>
</dbReference>
<dbReference type="AlphaFoldDB" id="A0A9E8M128"/>
<evidence type="ECO:0000313" key="20">
    <source>
        <dbReference type="EMBL" id="WAA13573.1"/>
    </source>
</evidence>
<evidence type="ECO:0000256" key="4">
    <source>
        <dbReference type="ARBA" id="ARBA00005189"/>
    </source>
</evidence>
<dbReference type="RefSeq" id="WP_275421753.1">
    <property type="nucleotide sequence ID" value="NZ_CP106877.1"/>
</dbReference>
<evidence type="ECO:0000256" key="5">
    <source>
        <dbReference type="ARBA" id="ARBA00010185"/>
    </source>
</evidence>
<keyword evidence="13 19" id="KW-1133">Transmembrane helix</keyword>
<dbReference type="GO" id="GO:0016024">
    <property type="term" value="P:CDP-diacylglycerol biosynthetic process"/>
    <property type="evidence" value="ECO:0007669"/>
    <property type="project" value="TreeGrafter"/>
</dbReference>
<comment type="subcellular location">
    <subcellularLocation>
        <location evidence="2">Cell membrane</location>
        <topology evidence="2">Multi-pass membrane protein</topology>
    </subcellularLocation>
</comment>
<evidence type="ECO:0000256" key="13">
    <source>
        <dbReference type="ARBA" id="ARBA00022989"/>
    </source>
</evidence>
<evidence type="ECO:0000256" key="10">
    <source>
        <dbReference type="ARBA" id="ARBA00022679"/>
    </source>
</evidence>
<feature type="transmembrane region" description="Helical" evidence="19">
    <location>
        <begin position="6"/>
        <end position="34"/>
    </location>
</feature>
<evidence type="ECO:0000313" key="21">
    <source>
        <dbReference type="Proteomes" id="UP001164726"/>
    </source>
</evidence>
<evidence type="ECO:0000256" key="14">
    <source>
        <dbReference type="ARBA" id="ARBA00023098"/>
    </source>
</evidence>
<keyword evidence="17" id="KW-1208">Phospholipid metabolism</keyword>
<gene>
    <name evidence="20" type="ORF">OE105_05570</name>
</gene>
<evidence type="ECO:0000256" key="8">
    <source>
        <dbReference type="ARBA" id="ARBA00022475"/>
    </source>
</evidence>
<evidence type="ECO:0000256" key="2">
    <source>
        <dbReference type="ARBA" id="ARBA00004651"/>
    </source>
</evidence>
<dbReference type="PROSITE" id="PS01315">
    <property type="entry name" value="CDS"/>
    <property type="match status" value="1"/>
</dbReference>
<reference evidence="20" key="1">
    <citation type="submission" date="2022-09" db="EMBL/GenBank/DDBJ databases">
        <title>Complete Genomes of Fervidibacillus albus and Fervidibacillus halotolerans isolated from tidal flat sediments.</title>
        <authorList>
            <person name="Kwon K.K."/>
            <person name="Yang S.-H."/>
            <person name="Park M.J."/>
            <person name="Oh H.-M."/>
        </authorList>
    </citation>
    <scope>NUCLEOTIDE SEQUENCE</scope>
    <source>
        <strain evidence="20">MEBiC13594</strain>
    </source>
</reference>
<dbReference type="PANTHER" id="PTHR46382:SF1">
    <property type="entry name" value="PHOSPHATIDATE CYTIDYLYLTRANSFERASE"/>
    <property type="match status" value="1"/>
</dbReference>
<proteinExistence type="inferred from homology"/>
<feature type="transmembrane region" description="Helical" evidence="19">
    <location>
        <begin position="175"/>
        <end position="193"/>
    </location>
</feature>
<protein>
    <recommendedName>
        <fullName evidence="7 18">Phosphatidate cytidylyltransferase</fullName>
        <ecNumber evidence="6 18">2.7.7.41</ecNumber>
    </recommendedName>
</protein>
<keyword evidence="21" id="KW-1185">Reference proteome</keyword>
<feature type="transmembrane region" description="Helical" evidence="19">
    <location>
        <begin position="205"/>
        <end position="222"/>
    </location>
</feature>
<keyword evidence="8" id="KW-1003">Cell membrane</keyword>